<dbReference type="AlphaFoldDB" id="A0A6J4MKE4"/>
<name>A0A6J4MKE4_9CHLR</name>
<organism evidence="1">
    <name type="scientific">uncultured Chloroflexia bacterium</name>
    <dbReference type="NCBI Taxonomy" id="1672391"/>
    <lineage>
        <taxon>Bacteria</taxon>
        <taxon>Bacillati</taxon>
        <taxon>Chloroflexota</taxon>
        <taxon>Chloroflexia</taxon>
        <taxon>environmental samples</taxon>
    </lineage>
</organism>
<proteinExistence type="predicted"/>
<protein>
    <submittedName>
        <fullName evidence="1">Uncharacterized protein</fullName>
    </submittedName>
</protein>
<evidence type="ECO:0000313" key="1">
    <source>
        <dbReference type="EMBL" id="CAA9361776.1"/>
    </source>
</evidence>
<dbReference type="EMBL" id="CADCTR010002592">
    <property type="protein sequence ID" value="CAA9361776.1"/>
    <property type="molecule type" value="Genomic_DNA"/>
</dbReference>
<sequence length="39" mass="4166">MRRSAEQTGRDWQGGTGGIAVVPHVGLLWTALPSTYQPA</sequence>
<gene>
    <name evidence="1" type="ORF">AVDCRST_MAG93-7698</name>
</gene>
<reference evidence="1" key="1">
    <citation type="submission" date="2020-02" db="EMBL/GenBank/DDBJ databases">
        <authorList>
            <person name="Meier V. D."/>
        </authorList>
    </citation>
    <scope>NUCLEOTIDE SEQUENCE</scope>
    <source>
        <strain evidence="1">AVDCRST_MAG93</strain>
    </source>
</reference>
<accession>A0A6J4MKE4</accession>